<dbReference type="SUPFAM" id="SSF53850">
    <property type="entry name" value="Periplasmic binding protein-like II"/>
    <property type="match status" value="1"/>
</dbReference>
<dbReference type="GO" id="GO:0015276">
    <property type="term" value="F:ligand-gated monoatomic ion channel activity"/>
    <property type="evidence" value="ECO:0007669"/>
    <property type="project" value="InterPro"/>
</dbReference>
<feature type="domain" description="Solute-binding protein family 3/N-terminal" evidence="5">
    <location>
        <begin position="34"/>
        <end position="248"/>
    </location>
</feature>
<dbReference type="Pfam" id="PF00497">
    <property type="entry name" value="SBP_bac_3"/>
    <property type="match status" value="1"/>
</dbReference>
<dbReference type="RefSeq" id="WP_073609260.1">
    <property type="nucleotide sequence ID" value="NZ_MRCG01000011.1"/>
</dbReference>
<evidence type="ECO:0000256" key="4">
    <source>
        <dbReference type="RuleBase" id="RU003744"/>
    </source>
</evidence>
<dbReference type="Gene3D" id="3.40.190.10">
    <property type="entry name" value="Periplasmic binding protein-like II"/>
    <property type="match status" value="2"/>
</dbReference>
<evidence type="ECO:0000259" key="5">
    <source>
        <dbReference type="SMART" id="SM00062"/>
    </source>
</evidence>
<protein>
    <submittedName>
        <fullName evidence="7">ABC transporter substrate-binding protein</fullName>
    </submittedName>
</protein>
<dbReference type="InterPro" id="IPR001320">
    <property type="entry name" value="Iontro_rcpt_C"/>
</dbReference>
<dbReference type="PANTHER" id="PTHR30085:SF6">
    <property type="entry name" value="ABC TRANSPORTER GLUTAMINE-BINDING PROTEIN GLNH"/>
    <property type="match status" value="1"/>
</dbReference>
<sequence>MAWNWLGFGLALGAQLAVLPVFAADLDTIRERGHLVVAVREGWQPLSFRDREGDLVGLEVDLAHGLAAAIFADPAAVEFVVVANGDRIPAVLEDRADVAIAGLTLTPGRQRLVSFSPPYYLDGAAVLVRDPQVQSLGDLQRQRLGVLQGASTVAVVRYLLPLAILTPLSSYQDAFDRLSTGQIDGFAGDVTVLSGWQQAHSGYYLVPSLLSAEPLAIALPKGTQYTELRSLVNQTVIDWHHSGWLEERTTFWGLP</sequence>
<dbReference type="SMART" id="SM00062">
    <property type="entry name" value="PBPb"/>
    <property type="match status" value="1"/>
</dbReference>
<dbReference type="PANTHER" id="PTHR30085">
    <property type="entry name" value="AMINO ACID ABC TRANSPORTER PERMEASE"/>
    <property type="match status" value="1"/>
</dbReference>
<dbReference type="GO" id="GO:0006865">
    <property type="term" value="P:amino acid transport"/>
    <property type="evidence" value="ECO:0007669"/>
    <property type="project" value="TreeGrafter"/>
</dbReference>
<dbReference type="STRING" id="549789.NIES30_15115"/>
<dbReference type="GO" id="GO:0016020">
    <property type="term" value="C:membrane"/>
    <property type="evidence" value="ECO:0007669"/>
    <property type="project" value="InterPro"/>
</dbReference>
<dbReference type="SMART" id="SM00079">
    <property type="entry name" value="PBPe"/>
    <property type="match status" value="1"/>
</dbReference>
<dbReference type="AlphaFoldDB" id="A0A1U7J3L7"/>
<evidence type="ECO:0000259" key="6">
    <source>
        <dbReference type="SMART" id="SM00079"/>
    </source>
</evidence>
<accession>A0A1U7J3L7</accession>
<dbReference type="InterPro" id="IPR001638">
    <property type="entry name" value="Solute-binding_3/MltF_N"/>
</dbReference>
<dbReference type="Proteomes" id="UP000185557">
    <property type="component" value="Unassembled WGS sequence"/>
</dbReference>
<reference evidence="7 8" key="1">
    <citation type="submission" date="2016-11" db="EMBL/GenBank/DDBJ databases">
        <title>Draft Genome Sequences of Nine Cyanobacterial Strains from Diverse Habitats.</title>
        <authorList>
            <person name="Zhu T."/>
            <person name="Hou S."/>
            <person name="Lu X."/>
            <person name="Hess W.R."/>
        </authorList>
    </citation>
    <scope>NUCLEOTIDE SEQUENCE [LARGE SCALE GENOMIC DNA]</scope>
    <source>
        <strain evidence="7 8">NIES-30</strain>
    </source>
</reference>
<keyword evidence="8" id="KW-1185">Reference proteome</keyword>
<keyword evidence="3" id="KW-0732">Signal</keyword>
<name>A0A1U7J3L7_9CYAN</name>
<comment type="caution">
    <text evidence="7">The sequence shown here is derived from an EMBL/GenBank/DDBJ whole genome shotgun (WGS) entry which is preliminary data.</text>
</comment>
<evidence type="ECO:0000313" key="8">
    <source>
        <dbReference type="Proteomes" id="UP000185557"/>
    </source>
</evidence>
<dbReference type="GO" id="GO:0005576">
    <property type="term" value="C:extracellular region"/>
    <property type="evidence" value="ECO:0007669"/>
    <property type="project" value="TreeGrafter"/>
</dbReference>
<feature type="domain" description="Ionotropic glutamate receptor C-terminal" evidence="6">
    <location>
        <begin position="34"/>
        <end position="255"/>
    </location>
</feature>
<keyword evidence="2" id="KW-0813">Transport</keyword>
<dbReference type="PROSITE" id="PS01039">
    <property type="entry name" value="SBP_BACTERIAL_3"/>
    <property type="match status" value="1"/>
</dbReference>
<proteinExistence type="inferred from homology"/>
<gene>
    <name evidence="7" type="ORF">NIES30_15115</name>
</gene>
<evidence type="ECO:0000313" key="7">
    <source>
        <dbReference type="EMBL" id="OKH46834.1"/>
    </source>
</evidence>
<dbReference type="InterPro" id="IPR051455">
    <property type="entry name" value="Bact_solute-bind_prot3"/>
</dbReference>
<organism evidence="7 8">
    <name type="scientific">Phormidium tenue NIES-30</name>
    <dbReference type="NCBI Taxonomy" id="549789"/>
    <lineage>
        <taxon>Bacteria</taxon>
        <taxon>Bacillati</taxon>
        <taxon>Cyanobacteriota</taxon>
        <taxon>Cyanophyceae</taxon>
        <taxon>Oscillatoriophycideae</taxon>
        <taxon>Oscillatoriales</taxon>
        <taxon>Oscillatoriaceae</taxon>
        <taxon>Phormidium</taxon>
    </lineage>
</organism>
<evidence type="ECO:0000256" key="1">
    <source>
        <dbReference type="ARBA" id="ARBA00010333"/>
    </source>
</evidence>
<evidence type="ECO:0000256" key="3">
    <source>
        <dbReference type="ARBA" id="ARBA00022729"/>
    </source>
</evidence>
<dbReference type="OrthoDB" id="457005at2"/>
<dbReference type="GO" id="GO:0030288">
    <property type="term" value="C:outer membrane-bounded periplasmic space"/>
    <property type="evidence" value="ECO:0007669"/>
    <property type="project" value="TreeGrafter"/>
</dbReference>
<comment type="similarity">
    <text evidence="1 4">Belongs to the bacterial solute-binding protein 3 family.</text>
</comment>
<dbReference type="EMBL" id="MRCG01000011">
    <property type="protein sequence ID" value="OKH46834.1"/>
    <property type="molecule type" value="Genomic_DNA"/>
</dbReference>
<evidence type="ECO:0000256" key="2">
    <source>
        <dbReference type="ARBA" id="ARBA00022448"/>
    </source>
</evidence>
<dbReference type="InterPro" id="IPR018313">
    <property type="entry name" value="SBP_3_CS"/>
</dbReference>